<gene>
    <name evidence="2" type="ORF">AMELA_G00234070</name>
</gene>
<evidence type="ECO:0000313" key="3">
    <source>
        <dbReference type="Proteomes" id="UP000593565"/>
    </source>
</evidence>
<dbReference type="AlphaFoldDB" id="A0A7J6A1Q8"/>
<organism evidence="2 3">
    <name type="scientific">Ameiurus melas</name>
    <name type="common">Black bullhead</name>
    <name type="synonym">Silurus melas</name>
    <dbReference type="NCBI Taxonomy" id="219545"/>
    <lineage>
        <taxon>Eukaryota</taxon>
        <taxon>Metazoa</taxon>
        <taxon>Chordata</taxon>
        <taxon>Craniata</taxon>
        <taxon>Vertebrata</taxon>
        <taxon>Euteleostomi</taxon>
        <taxon>Actinopterygii</taxon>
        <taxon>Neopterygii</taxon>
        <taxon>Teleostei</taxon>
        <taxon>Ostariophysi</taxon>
        <taxon>Siluriformes</taxon>
        <taxon>Ictaluridae</taxon>
        <taxon>Ameiurus</taxon>
    </lineage>
</organism>
<name>A0A7J6A1Q8_AMEME</name>
<feature type="compositionally biased region" description="Basic and acidic residues" evidence="1">
    <location>
        <begin position="18"/>
        <end position="32"/>
    </location>
</feature>
<evidence type="ECO:0000256" key="1">
    <source>
        <dbReference type="SAM" id="MobiDB-lite"/>
    </source>
</evidence>
<comment type="caution">
    <text evidence="2">The sequence shown here is derived from an EMBL/GenBank/DDBJ whole genome shotgun (WGS) entry which is preliminary data.</text>
</comment>
<protein>
    <submittedName>
        <fullName evidence="2">Uncharacterized protein</fullName>
    </submittedName>
</protein>
<sequence>MDVFLVGQACPSTGTTLRRGEGEGEGGGRGEGGEGSPALQHGAVKHSILDYPGVVGVRPRVPPALLPGLF</sequence>
<proteinExistence type="predicted"/>
<feature type="region of interest" description="Disordered" evidence="1">
    <location>
        <begin position="11"/>
        <end position="40"/>
    </location>
</feature>
<keyword evidence="3" id="KW-1185">Reference proteome</keyword>
<accession>A0A7J6A1Q8</accession>
<dbReference type="Proteomes" id="UP000593565">
    <property type="component" value="Unassembled WGS sequence"/>
</dbReference>
<reference evidence="2 3" key="1">
    <citation type="submission" date="2020-02" db="EMBL/GenBank/DDBJ databases">
        <title>A chromosome-scale genome assembly of the black bullhead catfish (Ameiurus melas).</title>
        <authorList>
            <person name="Wen M."/>
            <person name="Zham M."/>
            <person name="Cabau C."/>
            <person name="Klopp C."/>
            <person name="Donnadieu C."/>
            <person name="Roques C."/>
            <person name="Bouchez O."/>
            <person name="Lampietro C."/>
            <person name="Jouanno E."/>
            <person name="Herpin A."/>
            <person name="Louis A."/>
            <person name="Berthelot C."/>
            <person name="Parey E."/>
            <person name="Roest-Crollius H."/>
            <person name="Braasch I."/>
            <person name="Postlethwait J."/>
            <person name="Robinson-Rechavi M."/>
            <person name="Echchiki A."/>
            <person name="Begum T."/>
            <person name="Montfort J."/>
            <person name="Schartl M."/>
            <person name="Bobe J."/>
            <person name="Guiguen Y."/>
        </authorList>
    </citation>
    <scope>NUCLEOTIDE SEQUENCE [LARGE SCALE GENOMIC DNA]</scope>
    <source>
        <strain evidence="2">M_S1</strain>
        <tissue evidence="2">Blood</tissue>
    </source>
</reference>
<dbReference type="EMBL" id="JAAGNN010000021">
    <property type="protein sequence ID" value="KAF4075398.1"/>
    <property type="molecule type" value="Genomic_DNA"/>
</dbReference>
<evidence type="ECO:0000313" key="2">
    <source>
        <dbReference type="EMBL" id="KAF4075398.1"/>
    </source>
</evidence>